<evidence type="ECO:0000313" key="2">
    <source>
        <dbReference type="Proteomes" id="UP001187192"/>
    </source>
</evidence>
<name>A0AA87ZPC9_FICCA</name>
<dbReference type="AlphaFoldDB" id="A0AA87ZPC9"/>
<comment type="caution">
    <text evidence="1">The sequence shown here is derived from an EMBL/GenBank/DDBJ whole genome shotgun (WGS) entry which is preliminary data.</text>
</comment>
<dbReference type="Proteomes" id="UP001187192">
    <property type="component" value="Unassembled WGS sequence"/>
</dbReference>
<proteinExistence type="predicted"/>
<evidence type="ECO:0000313" key="1">
    <source>
        <dbReference type="EMBL" id="GMN37010.1"/>
    </source>
</evidence>
<keyword evidence="2" id="KW-1185">Reference proteome</keyword>
<protein>
    <submittedName>
        <fullName evidence="1">Uncharacterized protein</fullName>
    </submittedName>
</protein>
<gene>
    <name evidence="1" type="ORF">TIFTF001_006469</name>
</gene>
<accession>A0AA87ZPC9</accession>
<reference evidence="1" key="1">
    <citation type="submission" date="2023-07" db="EMBL/GenBank/DDBJ databases">
        <title>draft genome sequence of fig (Ficus carica).</title>
        <authorList>
            <person name="Takahashi T."/>
            <person name="Nishimura K."/>
        </authorList>
    </citation>
    <scope>NUCLEOTIDE SEQUENCE</scope>
</reference>
<dbReference type="EMBL" id="BTGU01000006">
    <property type="protein sequence ID" value="GMN37010.1"/>
    <property type="molecule type" value="Genomic_DNA"/>
</dbReference>
<sequence length="107" mass="12484">MPFVERNHVSMVDQWVGLSLENGVREIILMVNLEPIFEALIDGLLWSCHPKLISVPSDSMLEKDCIKVLCEKLLKREHSLCCDSSRIKCWRRHLKDARIERFGEGEY</sequence>
<organism evidence="1 2">
    <name type="scientific">Ficus carica</name>
    <name type="common">Common fig</name>
    <dbReference type="NCBI Taxonomy" id="3494"/>
    <lineage>
        <taxon>Eukaryota</taxon>
        <taxon>Viridiplantae</taxon>
        <taxon>Streptophyta</taxon>
        <taxon>Embryophyta</taxon>
        <taxon>Tracheophyta</taxon>
        <taxon>Spermatophyta</taxon>
        <taxon>Magnoliopsida</taxon>
        <taxon>eudicotyledons</taxon>
        <taxon>Gunneridae</taxon>
        <taxon>Pentapetalae</taxon>
        <taxon>rosids</taxon>
        <taxon>fabids</taxon>
        <taxon>Rosales</taxon>
        <taxon>Moraceae</taxon>
        <taxon>Ficeae</taxon>
        <taxon>Ficus</taxon>
    </lineage>
</organism>